<dbReference type="Proteomes" id="UP000002279">
    <property type="component" value="Unplaced"/>
</dbReference>
<gene>
    <name evidence="2" type="primary">BRINP3</name>
</gene>
<proteinExistence type="predicted"/>
<keyword evidence="1" id="KW-0732">Signal</keyword>
<feature type="signal peptide" evidence="1">
    <location>
        <begin position="1"/>
        <end position="17"/>
    </location>
</feature>
<dbReference type="PANTHER" id="PTHR15564:SF2">
    <property type="entry name" value="BMP_RETINOIC ACID-INDUCIBLE NEURAL-SPECIFIC PROTEIN 3"/>
    <property type="match status" value="1"/>
</dbReference>
<evidence type="ECO:0000256" key="1">
    <source>
        <dbReference type="SAM" id="SignalP"/>
    </source>
</evidence>
<evidence type="ECO:0000313" key="2">
    <source>
        <dbReference type="Ensembl" id="ENSOANP00000038669.1"/>
    </source>
</evidence>
<accession>A0A6I8ND55</accession>
<feature type="chain" id="PRO_5026194580" evidence="1">
    <location>
        <begin position="18"/>
        <end position="117"/>
    </location>
</feature>
<reference evidence="2" key="1">
    <citation type="submission" date="2025-08" db="UniProtKB">
        <authorList>
            <consortium name="Ensembl"/>
        </authorList>
    </citation>
    <scope>IDENTIFICATION</scope>
    <source>
        <strain evidence="2">Glennie</strain>
    </source>
</reference>
<dbReference type="PANTHER" id="PTHR15564">
    <property type="entry name" value="MACPF DOMAIN-CONTAINING PROTEIN"/>
    <property type="match status" value="1"/>
</dbReference>
<name>A0A6I8ND55_ORNAN</name>
<dbReference type="GO" id="GO:0045930">
    <property type="term" value="P:negative regulation of mitotic cell cycle"/>
    <property type="evidence" value="ECO:0007669"/>
    <property type="project" value="InterPro"/>
</dbReference>
<keyword evidence="3" id="KW-1185">Reference proteome</keyword>
<dbReference type="AlphaFoldDB" id="A0A6I8ND55"/>
<dbReference type="InterPro" id="IPR033237">
    <property type="entry name" value="BRINP"/>
</dbReference>
<organism evidence="2 3">
    <name type="scientific">Ornithorhynchus anatinus</name>
    <name type="common">Duckbill platypus</name>
    <dbReference type="NCBI Taxonomy" id="9258"/>
    <lineage>
        <taxon>Eukaryota</taxon>
        <taxon>Metazoa</taxon>
        <taxon>Chordata</taxon>
        <taxon>Craniata</taxon>
        <taxon>Vertebrata</taxon>
        <taxon>Euteleostomi</taxon>
        <taxon>Mammalia</taxon>
        <taxon>Monotremata</taxon>
        <taxon>Ornithorhynchidae</taxon>
        <taxon>Ornithorhynchus</taxon>
    </lineage>
</organism>
<protein>
    <submittedName>
        <fullName evidence="2">BMP/retinoic acid inducible neural specific 3</fullName>
    </submittedName>
</protein>
<evidence type="ECO:0000313" key="3">
    <source>
        <dbReference type="Proteomes" id="UP000002279"/>
    </source>
</evidence>
<dbReference type="GeneTree" id="ENSGT00940000156099"/>
<dbReference type="Ensembl" id="ENSOANT00000074116.1">
    <property type="protein sequence ID" value="ENSOANP00000038669.1"/>
    <property type="gene ID" value="ENSOANG00000038759.1"/>
</dbReference>
<reference evidence="2" key="2">
    <citation type="submission" date="2025-09" db="UniProtKB">
        <authorList>
            <consortium name="Ensembl"/>
        </authorList>
    </citation>
    <scope>IDENTIFICATION</scope>
    <source>
        <strain evidence="2">Glennie</strain>
    </source>
</reference>
<dbReference type="GO" id="GO:0045666">
    <property type="term" value="P:positive regulation of neuron differentiation"/>
    <property type="evidence" value="ECO:0007669"/>
    <property type="project" value="InterPro"/>
</dbReference>
<dbReference type="Bgee" id="ENSOANG00000038759">
    <property type="expression patterns" value="Expressed in brain and 4 other cell types or tissues"/>
</dbReference>
<sequence>MALWEWIALSLHCCVLAATAVSDQHATSPFDWLLSDKGPFHRSQEYTDFVDRSRQGFSTRYKIYSRGRCAAGHYFFSGFFPNTEKEDISESTSLRNESFWRLTTQNDTSLYIYLAAF</sequence>